<name>A0AAW1JK70_POPJA</name>
<dbReference type="PANTHER" id="PTHR47331">
    <property type="entry name" value="PHD-TYPE DOMAIN-CONTAINING PROTEIN"/>
    <property type="match status" value="1"/>
</dbReference>
<reference evidence="1 2" key="1">
    <citation type="journal article" date="2024" name="BMC Genomics">
        <title>De novo assembly and annotation of Popillia japonica's genome with initial clues to its potential as an invasive pest.</title>
        <authorList>
            <person name="Cucini C."/>
            <person name="Boschi S."/>
            <person name="Funari R."/>
            <person name="Cardaioli E."/>
            <person name="Iannotti N."/>
            <person name="Marturano G."/>
            <person name="Paoli F."/>
            <person name="Bruttini M."/>
            <person name="Carapelli A."/>
            <person name="Frati F."/>
            <person name="Nardi F."/>
        </authorList>
    </citation>
    <scope>NUCLEOTIDE SEQUENCE [LARGE SCALE GENOMIC DNA]</scope>
    <source>
        <strain evidence="1">DMR45628</strain>
    </source>
</reference>
<evidence type="ECO:0000313" key="1">
    <source>
        <dbReference type="EMBL" id="KAK9703783.1"/>
    </source>
</evidence>
<dbReference type="InterPro" id="IPR043502">
    <property type="entry name" value="DNA/RNA_pol_sf"/>
</dbReference>
<gene>
    <name evidence="1" type="ORF">QE152_g29075</name>
</gene>
<accession>A0AAW1JK70</accession>
<sequence>MYRQILVDEDHTKFQRIVCRDDPTCPLETYELRTVTYGTSSASFLATRALKQLSLEEASSFPVGSKVVATDFYVDDLLTGADTNGTVRKVFTEVNTILKGGFTLRKWASNDVNLLTKLLPQWY</sequence>
<organism evidence="1 2">
    <name type="scientific">Popillia japonica</name>
    <name type="common">Japanese beetle</name>
    <dbReference type="NCBI Taxonomy" id="7064"/>
    <lineage>
        <taxon>Eukaryota</taxon>
        <taxon>Metazoa</taxon>
        <taxon>Ecdysozoa</taxon>
        <taxon>Arthropoda</taxon>
        <taxon>Hexapoda</taxon>
        <taxon>Insecta</taxon>
        <taxon>Pterygota</taxon>
        <taxon>Neoptera</taxon>
        <taxon>Endopterygota</taxon>
        <taxon>Coleoptera</taxon>
        <taxon>Polyphaga</taxon>
        <taxon>Scarabaeiformia</taxon>
        <taxon>Scarabaeidae</taxon>
        <taxon>Rutelinae</taxon>
        <taxon>Popillia</taxon>
    </lineage>
</organism>
<dbReference type="EMBL" id="JASPKY010000363">
    <property type="protein sequence ID" value="KAK9703783.1"/>
    <property type="molecule type" value="Genomic_DNA"/>
</dbReference>
<evidence type="ECO:0000313" key="2">
    <source>
        <dbReference type="Proteomes" id="UP001458880"/>
    </source>
</evidence>
<dbReference type="Proteomes" id="UP001458880">
    <property type="component" value="Unassembled WGS sequence"/>
</dbReference>
<keyword evidence="2" id="KW-1185">Reference proteome</keyword>
<dbReference type="GO" id="GO:0071897">
    <property type="term" value="P:DNA biosynthetic process"/>
    <property type="evidence" value="ECO:0007669"/>
    <property type="project" value="UniProtKB-ARBA"/>
</dbReference>
<protein>
    <submittedName>
        <fullName evidence="1">Uncharacterized protein</fullName>
    </submittedName>
</protein>
<dbReference type="SUPFAM" id="SSF56672">
    <property type="entry name" value="DNA/RNA polymerases"/>
    <property type="match status" value="1"/>
</dbReference>
<dbReference type="AlphaFoldDB" id="A0AAW1JK70"/>
<proteinExistence type="predicted"/>
<comment type="caution">
    <text evidence="1">The sequence shown here is derived from an EMBL/GenBank/DDBJ whole genome shotgun (WGS) entry which is preliminary data.</text>
</comment>